<evidence type="ECO:0000313" key="6">
    <source>
        <dbReference type="EMBL" id="RLE53116.1"/>
    </source>
</evidence>
<dbReference type="PANTHER" id="PTHR10876:SF0">
    <property type="entry name" value="ZINC FINGER PROTEIN ZPR1"/>
    <property type="match status" value="1"/>
</dbReference>
<dbReference type="Proteomes" id="UP000272051">
    <property type="component" value="Unassembled WGS sequence"/>
</dbReference>
<dbReference type="PANTHER" id="PTHR10876">
    <property type="entry name" value="ZINC FINGER PROTEIN ZPR1"/>
    <property type="match status" value="1"/>
</dbReference>
<evidence type="ECO:0000256" key="1">
    <source>
        <dbReference type="ARBA" id="ARBA00008354"/>
    </source>
</evidence>
<evidence type="ECO:0000256" key="4">
    <source>
        <dbReference type="ARBA" id="ARBA00022833"/>
    </source>
</evidence>
<comment type="similarity">
    <text evidence="1">Belongs to the ZPR1 family.</text>
</comment>
<sequence length="181" mass="20302">MSEEVEYYLASCPMCGVKSLKVIECEYKAPLIGKLLTITFKCENCGYRDTSIYNLELHEPTKIIFRVENAEDLNAKVIRSPTAKVSIPELGAEIKPGLRAESFVTNVEGVLQRILDIAELLLGWSETEDARRRAEAAIESIKKAMQGEMVFHLIIEDPYGNSAIIGDEKKLVVEKIRLTKP</sequence>
<feature type="domain" description="Zinc finger ZPR1-type" evidence="5">
    <location>
        <begin position="10"/>
        <end position="166"/>
    </location>
</feature>
<protein>
    <recommendedName>
        <fullName evidence="5">Zinc finger ZPR1-type domain-containing protein</fullName>
    </recommendedName>
</protein>
<name>A0A497F0X9_9CREN</name>
<dbReference type="NCBIfam" id="TIGR00340">
    <property type="entry name" value="zpr1_rel"/>
    <property type="match status" value="1"/>
</dbReference>
<evidence type="ECO:0000313" key="7">
    <source>
        <dbReference type="Proteomes" id="UP000272051"/>
    </source>
</evidence>
<proteinExistence type="inferred from homology"/>
<keyword evidence="2" id="KW-0479">Metal-binding</keyword>
<dbReference type="Gene3D" id="2.60.120.1040">
    <property type="entry name" value="ZPR1, A/B domain"/>
    <property type="match status" value="1"/>
</dbReference>
<dbReference type="InterPro" id="IPR004470">
    <property type="entry name" value="ZPR1-like_arc"/>
</dbReference>
<dbReference type="GO" id="GO:0008270">
    <property type="term" value="F:zinc ion binding"/>
    <property type="evidence" value="ECO:0007669"/>
    <property type="project" value="UniProtKB-KW"/>
</dbReference>
<evidence type="ECO:0000256" key="3">
    <source>
        <dbReference type="ARBA" id="ARBA00022771"/>
    </source>
</evidence>
<gene>
    <name evidence="6" type="ORF">DRJ33_01950</name>
</gene>
<dbReference type="AlphaFoldDB" id="A0A497F0X9"/>
<evidence type="ECO:0000259" key="5">
    <source>
        <dbReference type="SMART" id="SM00709"/>
    </source>
</evidence>
<dbReference type="InterPro" id="IPR004457">
    <property type="entry name" value="Znf_ZPR1"/>
</dbReference>
<dbReference type="Pfam" id="PF22794">
    <property type="entry name" value="jr-ZPR1"/>
    <property type="match status" value="1"/>
</dbReference>
<dbReference type="EMBL" id="QMQX01000021">
    <property type="protein sequence ID" value="RLE53116.1"/>
    <property type="molecule type" value="Genomic_DNA"/>
</dbReference>
<evidence type="ECO:0000256" key="2">
    <source>
        <dbReference type="ARBA" id="ARBA00022723"/>
    </source>
</evidence>
<dbReference type="SMART" id="SM00709">
    <property type="entry name" value="Zpr1"/>
    <property type="match status" value="1"/>
</dbReference>
<dbReference type="InterPro" id="IPR056180">
    <property type="entry name" value="ZPR1_jr_dom"/>
</dbReference>
<keyword evidence="3" id="KW-0863">Zinc-finger</keyword>
<dbReference type="InterPro" id="IPR042451">
    <property type="entry name" value="ZPR1_A/B_dom"/>
</dbReference>
<comment type="caution">
    <text evidence="6">The sequence shown here is derived from an EMBL/GenBank/DDBJ whole genome shotgun (WGS) entry which is preliminary data.</text>
</comment>
<dbReference type="InterPro" id="IPR040141">
    <property type="entry name" value="ZPR1"/>
</dbReference>
<organism evidence="6 7">
    <name type="scientific">Thermoproteota archaeon</name>
    <dbReference type="NCBI Taxonomy" id="2056631"/>
    <lineage>
        <taxon>Archaea</taxon>
        <taxon>Thermoproteota</taxon>
    </lineage>
</organism>
<dbReference type="NCBIfam" id="TIGR00310">
    <property type="entry name" value="ZPR1_znf"/>
    <property type="match status" value="1"/>
</dbReference>
<reference evidence="6 7" key="1">
    <citation type="submission" date="2018-06" db="EMBL/GenBank/DDBJ databases">
        <title>Extensive metabolic versatility and redundancy in microbially diverse, dynamic hydrothermal sediments.</title>
        <authorList>
            <person name="Dombrowski N."/>
            <person name="Teske A."/>
            <person name="Baker B.J."/>
        </authorList>
    </citation>
    <scope>NUCLEOTIDE SEQUENCE [LARGE SCALE GENOMIC DNA]</scope>
    <source>
        <strain evidence="6">B34_G17</strain>
    </source>
</reference>
<keyword evidence="4" id="KW-0862">Zinc</keyword>
<accession>A0A497F0X9</accession>